<organism evidence="2 3">
    <name type="scientific">Litoreibacter janthinus</name>
    <dbReference type="NCBI Taxonomy" id="670154"/>
    <lineage>
        <taxon>Bacteria</taxon>
        <taxon>Pseudomonadati</taxon>
        <taxon>Pseudomonadota</taxon>
        <taxon>Alphaproteobacteria</taxon>
        <taxon>Rhodobacterales</taxon>
        <taxon>Roseobacteraceae</taxon>
        <taxon>Litoreibacter</taxon>
    </lineage>
</organism>
<keyword evidence="3" id="KW-1185">Reference proteome</keyword>
<proteinExistence type="predicted"/>
<evidence type="ECO:0000313" key="3">
    <source>
        <dbReference type="Proteomes" id="UP000199658"/>
    </source>
</evidence>
<dbReference type="STRING" id="670154.SAMN04488002_2899"/>
<dbReference type="EMBL" id="FOYO01000001">
    <property type="protein sequence ID" value="SFR52775.1"/>
    <property type="molecule type" value="Genomic_DNA"/>
</dbReference>
<accession>A0A1I6HE45</accession>
<evidence type="ECO:0000313" key="2">
    <source>
        <dbReference type="EMBL" id="SFR52775.1"/>
    </source>
</evidence>
<dbReference type="OrthoDB" id="9790161at2"/>
<sequence length="129" mass="13376">MRKLSKAASAGFTLSIDGVEIASFSELQGISTKATAKSEPRKLLAHELTHVAQKTVGAGAVSLTVKTTDLGQIAAQKLRGGSGRMLTVTATNARGGDIASYSGKLLPPDRSATSETVTIVCEHLQRVAL</sequence>
<feature type="domain" description="eCIS core" evidence="1">
    <location>
        <begin position="35"/>
        <end position="55"/>
    </location>
</feature>
<dbReference type="Proteomes" id="UP000199658">
    <property type="component" value="Unassembled WGS sequence"/>
</dbReference>
<dbReference type="RefSeq" id="WP_090218114.1">
    <property type="nucleotide sequence ID" value="NZ_FOYO01000001.1"/>
</dbReference>
<dbReference type="InterPro" id="IPR025295">
    <property type="entry name" value="eCIS_core_dom"/>
</dbReference>
<dbReference type="Pfam" id="PF13699">
    <property type="entry name" value="eCIS_core"/>
    <property type="match status" value="1"/>
</dbReference>
<gene>
    <name evidence="2" type="ORF">SAMN04488002_2899</name>
</gene>
<evidence type="ECO:0000259" key="1">
    <source>
        <dbReference type="Pfam" id="PF13699"/>
    </source>
</evidence>
<name>A0A1I6HE45_9RHOB</name>
<dbReference type="AlphaFoldDB" id="A0A1I6HE45"/>
<protein>
    <recommendedName>
        <fullName evidence="1">eCIS core domain-containing protein</fullName>
    </recommendedName>
</protein>
<reference evidence="3" key="1">
    <citation type="submission" date="2016-10" db="EMBL/GenBank/DDBJ databases">
        <authorList>
            <person name="Varghese N."/>
            <person name="Submissions S."/>
        </authorList>
    </citation>
    <scope>NUCLEOTIDE SEQUENCE [LARGE SCALE GENOMIC DNA]</scope>
    <source>
        <strain evidence="3">DSM 26921</strain>
    </source>
</reference>